<feature type="compositionally biased region" description="Polar residues" evidence="2">
    <location>
        <begin position="269"/>
        <end position="279"/>
    </location>
</feature>
<feature type="domain" description="Up-regulated during septation protein 1" evidence="3">
    <location>
        <begin position="514"/>
        <end position="631"/>
    </location>
</feature>
<feature type="region of interest" description="Disordered" evidence="2">
    <location>
        <begin position="185"/>
        <end position="394"/>
    </location>
</feature>
<gene>
    <name evidence="4" type="ORF">B2J93_2315</name>
</gene>
<organism evidence="4 5">
    <name type="scientific">Diplocarpon coronariae</name>
    <dbReference type="NCBI Taxonomy" id="2795749"/>
    <lineage>
        <taxon>Eukaryota</taxon>
        <taxon>Fungi</taxon>
        <taxon>Dikarya</taxon>
        <taxon>Ascomycota</taxon>
        <taxon>Pezizomycotina</taxon>
        <taxon>Leotiomycetes</taxon>
        <taxon>Helotiales</taxon>
        <taxon>Drepanopezizaceae</taxon>
        <taxon>Diplocarpon</taxon>
    </lineage>
</organism>
<feature type="compositionally biased region" description="Pro residues" evidence="2">
    <location>
        <begin position="667"/>
        <end position="676"/>
    </location>
</feature>
<feature type="compositionally biased region" description="Pro residues" evidence="2">
    <location>
        <begin position="450"/>
        <end position="465"/>
    </location>
</feature>
<feature type="coiled-coil region" evidence="1">
    <location>
        <begin position="594"/>
        <end position="628"/>
    </location>
</feature>
<dbReference type="InParanoid" id="A0A218Z2F4"/>
<accession>A0A218Z2F4</accession>
<evidence type="ECO:0000313" key="4">
    <source>
        <dbReference type="EMBL" id="OWP01723.1"/>
    </source>
</evidence>
<reference evidence="4 5" key="1">
    <citation type="submission" date="2017-04" db="EMBL/GenBank/DDBJ databases">
        <title>Draft genome sequence of Marssonina coronaria NL1: causal agent of apple blotch.</title>
        <authorList>
            <person name="Cheng Q."/>
        </authorList>
    </citation>
    <scope>NUCLEOTIDE SEQUENCE [LARGE SCALE GENOMIC DNA]</scope>
    <source>
        <strain evidence="4 5">NL1</strain>
    </source>
</reference>
<dbReference type="InterPro" id="IPR029191">
    <property type="entry name" value="Uds1"/>
</dbReference>
<evidence type="ECO:0000256" key="2">
    <source>
        <dbReference type="SAM" id="MobiDB-lite"/>
    </source>
</evidence>
<dbReference type="EMBL" id="MZNU01000260">
    <property type="protein sequence ID" value="OWP01723.1"/>
    <property type="molecule type" value="Genomic_DNA"/>
</dbReference>
<feature type="region of interest" description="Disordered" evidence="2">
    <location>
        <begin position="1"/>
        <end position="52"/>
    </location>
</feature>
<name>A0A218Z2F4_9HELO</name>
<dbReference type="AlphaFoldDB" id="A0A218Z2F4"/>
<dbReference type="Pfam" id="PF15456">
    <property type="entry name" value="Uds1"/>
    <property type="match status" value="1"/>
</dbReference>
<feature type="region of interest" description="Disordered" evidence="2">
    <location>
        <begin position="411"/>
        <end position="482"/>
    </location>
</feature>
<feature type="region of interest" description="Disordered" evidence="2">
    <location>
        <begin position="66"/>
        <end position="130"/>
    </location>
</feature>
<proteinExistence type="predicted"/>
<evidence type="ECO:0000256" key="1">
    <source>
        <dbReference type="SAM" id="Coils"/>
    </source>
</evidence>
<dbReference type="STRING" id="503106.A0A218Z2F4"/>
<protein>
    <recommendedName>
        <fullName evidence="3">Up-regulated during septation protein 1 domain-containing protein</fullName>
    </recommendedName>
</protein>
<feature type="compositionally biased region" description="Polar residues" evidence="2">
    <location>
        <begin position="10"/>
        <end position="22"/>
    </location>
</feature>
<comment type="caution">
    <text evidence="4">The sequence shown here is derived from an EMBL/GenBank/DDBJ whole genome shotgun (WGS) entry which is preliminary data.</text>
</comment>
<feature type="compositionally biased region" description="Low complexity" evidence="2">
    <location>
        <begin position="313"/>
        <end position="334"/>
    </location>
</feature>
<keyword evidence="5" id="KW-1185">Reference proteome</keyword>
<keyword evidence="1" id="KW-0175">Coiled coil</keyword>
<evidence type="ECO:0000313" key="5">
    <source>
        <dbReference type="Proteomes" id="UP000242519"/>
    </source>
</evidence>
<feature type="compositionally biased region" description="Low complexity" evidence="2">
    <location>
        <begin position="352"/>
        <end position="365"/>
    </location>
</feature>
<feature type="region of interest" description="Disordered" evidence="2">
    <location>
        <begin position="666"/>
        <end position="754"/>
    </location>
</feature>
<feature type="compositionally biased region" description="Low complexity" evidence="2">
    <location>
        <begin position="716"/>
        <end position="746"/>
    </location>
</feature>
<dbReference type="Proteomes" id="UP000242519">
    <property type="component" value="Unassembled WGS sequence"/>
</dbReference>
<feature type="compositionally biased region" description="Polar residues" evidence="2">
    <location>
        <begin position="199"/>
        <end position="221"/>
    </location>
</feature>
<sequence length="862" mass="92411">MAHIADWLANTPSSPALNNTMANAVPPSPPRVISPATGAAAAPDVPLSDESDKHVWRMLQPSEPRRYQLFPSAKEKLPPAGKRTADVDSSLVTGLSGVKDKDGSLSGNSLRLKSKDRNRRRKASCPDVGPMTTVQEVLMDSPTIPGHPAMQEQSISVPGNSWRQHVFGESILSCISGPALDEGFEGDTAGSAQPRAKTLSRSANPDSNSLTSLITQAQPQAQRPKPNPKTQQIHFETQKQASLPRNESAASPKRPTSPKSLAPLVIPAPTTQPARLTQQSSASRLPSRSRSDSDDTPPEVPPKSARMSPRPRASPYTPLSSTSTSVTASTAPNSVQNTPVSALPYTHDPIDSRSSPVRSSPKPFSNPHLPFEGRSSPRPKGISSAPNFPQNHVCHTRGHSEVLNISQPSFAAHPASPLKGHRRHGSEGASSIVDRGRPQNRSSSEGSPAKPQPSEPKTSPAPPSKDNPIGHSQSPSPQKDRELDRLLSQRAFEHLPTGHPATHAASHLSPTELTTLHQQALGQALRFQVLATKDVECLSRELRALDERCGYLLKTHRSLRAGRRSLHARVCSYLRSPRTARFSHESMLRQEEALSELDASIDDWVCKLEQAENRRTRVRQKLLEHVAAALLVSQDVVGERQDVVAEGHEVLEEVLRLGGERRKPLPLALPLPPPKQAPNASCALPPEPNTPPRSPTKTSGLAPVAEASQVKAKVKVSSPAPSTSPSTTAPSPPSSSTSVTAPSPASFLSPPGIPLPSSRSRISALLADVEDEIFRMEMLDAEAEAVVGKAVVGKAVMLVKTAEQKEAQLEMMKARAEVRVMEIGMGGEVGWEESMLLSYVTFEGLKENPENGGREGSGPSEG</sequence>
<evidence type="ECO:0000259" key="3">
    <source>
        <dbReference type="Pfam" id="PF15456"/>
    </source>
</evidence>
<dbReference type="OrthoDB" id="5429395at2759"/>
<feature type="compositionally biased region" description="Polar residues" evidence="2">
    <location>
        <begin position="228"/>
        <end position="249"/>
    </location>
</feature>
<feature type="compositionally biased region" description="Basic residues" evidence="2">
    <location>
        <begin position="112"/>
        <end position="123"/>
    </location>
</feature>
<feature type="compositionally biased region" description="Pro residues" evidence="2">
    <location>
        <begin position="685"/>
        <end position="694"/>
    </location>
</feature>